<keyword evidence="4" id="KW-0456">Lyase</keyword>
<dbReference type="InterPro" id="IPR015422">
    <property type="entry name" value="PyrdxlP-dep_Trfase_small"/>
</dbReference>
<proteinExistence type="inferred from homology"/>
<dbReference type="EC" id="4.4.1.13" evidence="2"/>
<evidence type="ECO:0000256" key="5">
    <source>
        <dbReference type="ARBA" id="ARBA00037974"/>
    </source>
</evidence>
<evidence type="ECO:0000256" key="3">
    <source>
        <dbReference type="ARBA" id="ARBA00022898"/>
    </source>
</evidence>
<evidence type="ECO:0000256" key="1">
    <source>
        <dbReference type="ARBA" id="ARBA00001933"/>
    </source>
</evidence>
<evidence type="ECO:0000256" key="4">
    <source>
        <dbReference type="ARBA" id="ARBA00023239"/>
    </source>
</evidence>
<dbReference type="SUPFAM" id="SSF53383">
    <property type="entry name" value="PLP-dependent transferases"/>
    <property type="match status" value="1"/>
</dbReference>
<dbReference type="GO" id="GO:0047804">
    <property type="term" value="F:cysteine-S-conjugate beta-lyase activity"/>
    <property type="evidence" value="ECO:0007669"/>
    <property type="project" value="UniProtKB-EC"/>
</dbReference>
<dbReference type="Proteomes" id="UP000004410">
    <property type="component" value="Unassembled WGS sequence"/>
</dbReference>
<sequence length="430" mass="49160">MPPVWNILPFLWGAGFQEKRFDIMQYDFTTIMDRRGKDAIAVDAPAGNNTGNDFFAGAKIREGFDLIPMWVADMNFPALPAIPEAIIQRTKHPAYGYFDPSAAYYDGIINWQKTRNGVNDLTKECIGYENGVLGGVVSALKVLCSNGDSVLLQSPTYIGFTHCIEDNGWNIVLNPLVLDEEGIWRIDYEDMEEKIVQNKIHAAVFCSPHNPTGRVWERWEIEKAMEIYQKHDVYVISDEIWSDLTLPGYQHIPTQSVSEDAKNRTIALYAPSKTFNLAGLIGSYHIIYNSYLRDRVCMEGKMTHYNSMNVLSMHALIAAYSKEGMEWVDELRTVLDTNISYAMEFIRREFPGVSVSRPQGTYMLFLDCTDWCEAHHQTIEELQRAGMEVGVIWQDGRPFHGACHIRMNLALPHSRVKEAFERLKQYVFLD</sequence>
<comment type="similarity">
    <text evidence="5">Belongs to the class-II pyridoxal-phosphate-dependent aminotransferase family. MalY/PatB cystathionine beta-lyase subfamily.</text>
</comment>
<dbReference type="InterPro" id="IPR051798">
    <property type="entry name" value="Class-II_PLP-Dep_Aminotrans"/>
</dbReference>
<dbReference type="InterPro" id="IPR015424">
    <property type="entry name" value="PyrdxlP-dep_Trfase"/>
</dbReference>
<dbReference type="Gene3D" id="3.90.1150.10">
    <property type="entry name" value="Aspartate Aminotransferase, domain 1"/>
    <property type="match status" value="1"/>
</dbReference>
<keyword evidence="7" id="KW-0808">Transferase</keyword>
<feature type="domain" description="Aminotransferase class I/classII large" evidence="6">
    <location>
        <begin position="81"/>
        <end position="423"/>
    </location>
</feature>
<reference evidence="7 8" key="1">
    <citation type="submission" date="2007-04" db="EMBL/GenBank/DDBJ databases">
        <authorList>
            <person name="Fulton L."/>
            <person name="Clifton S."/>
            <person name="Fulton B."/>
            <person name="Xu J."/>
            <person name="Minx P."/>
            <person name="Pepin K.H."/>
            <person name="Johnson M."/>
            <person name="Thiruvilangam P."/>
            <person name="Bhonagiri V."/>
            <person name="Nash W.E."/>
            <person name="Mardis E.R."/>
            <person name="Wilson R.K."/>
        </authorList>
    </citation>
    <scope>NUCLEOTIDE SEQUENCE [LARGE SCALE GENOMIC DNA]</scope>
    <source>
        <strain evidence="7 8">ATCC 29149</strain>
    </source>
</reference>
<gene>
    <name evidence="7" type="ORF">RUMGNA_00332</name>
</gene>
<evidence type="ECO:0000313" key="8">
    <source>
        <dbReference type="Proteomes" id="UP000004410"/>
    </source>
</evidence>
<comment type="cofactor">
    <cofactor evidence="1">
        <name>pyridoxal 5'-phosphate</name>
        <dbReference type="ChEBI" id="CHEBI:597326"/>
    </cofactor>
</comment>
<dbReference type="PANTHER" id="PTHR43525">
    <property type="entry name" value="PROTEIN MALY"/>
    <property type="match status" value="1"/>
</dbReference>
<keyword evidence="3" id="KW-0663">Pyridoxal phosphate</keyword>
<dbReference type="eggNOG" id="COG1168">
    <property type="taxonomic scope" value="Bacteria"/>
</dbReference>
<protein>
    <recommendedName>
        <fullName evidence="2">cysteine-S-conjugate beta-lyase</fullName>
        <ecNumber evidence="2">4.4.1.13</ecNumber>
    </recommendedName>
</protein>
<dbReference type="EMBL" id="AAYG02000003">
    <property type="protein sequence ID" value="EDN79335.1"/>
    <property type="molecule type" value="Genomic_DNA"/>
</dbReference>
<accession>A7AYG7</accession>
<dbReference type="GO" id="GO:0030170">
    <property type="term" value="F:pyridoxal phosphate binding"/>
    <property type="evidence" value="ECO:0007669"/>
    <property type="project" value="InterPro"/>
</dbReference>
<organism evidence="7 8">
    <name type="scientific">Mediterraneibacter gnavus (strain ATCC 29149 / DSM 114966 / JCM 6515 / VPI C7-9)</name>
    <name type="common">Ruminococcus gnavus</name>
    <dbReference type="NCBI Taxonomy" id="411470"/>
    <lineage>
        <taxon>Bacteria</taxon>
        <taxon>Bacillati</taxon>
        <taxon>Bacillota</taxon>
        <taxon>Clostridia</taxon>
        <taxon>Lachnospirales</taxon>
        <taxon>Lachnospiraceae</taxon>
        <taxon>Mediterraneibacter</taxon>
    </lineage>
</organism>
<dbReference type="GO" id="GO:0008483">
    <property type="term" value="F:transaminase activity"/>
    <property type="evidence" value="ECO:0007669"/>
    <property type="project" value="UniProtKB-KW"/>
</dbReference>
<keyword evidence="7" id="KW-0032">Aminotransferase</keyword>
<name>A7AYG7_MEDG7</name>
<dbReference type="PANTHER" id="PTHR43525:SF1">
    <property type="entry name" value="PROTEIN MALY"/>
    <property type="match status" value="1"/>
</dbReference>
<evidence type="ECO:0000256" key="2">
    <source>
        <dbReference type="ARBA" id="ARBA00012224"/>
    </source>
</evidence>
<dbReference type="InterPro" id="IPR015421">
    <property type="entry name" value="PyrdxlP-dep_Trfase_major"/>
</dbReference>
<dbReference type="Gene3D" id="3.40.640.10">
    <property type="entry name" value="Type I PLP-dependent aspartate aminotransferase-like (Major domain)"/>
    <property type="match status" value="1"/>
</dbReference>
<evidence type="ECO:0000313" key="7">
    <source>
        <dbReference type="EMBL" id="EDN79335.1"/>
    </source>
</evidence>
<dbReference type="AlphaFoldDB" id="A7AYG7"/>
<dbReference type="InterPro" id="IPR004839">
    <property type="entry name" value="Aminotransferase_I/II_large"/>
</dbReference>
<dbReference type="CDD" id="cd00609">
    <property type="entry name" value="AAT_like"/>
    <property type="match status" value="1"/>
</dbReference>
<reference evidence="7 8" key="2">
    <citation type="submission" date="2007-06" db="EMBL/GenBank/DDBJ databases">
        <title>Draft genome sequence of Ruminococcus gnavus (ATCC 29149).</title>
        <authorList>
            <person name="Sudarsanam P."/>
            <person name="Ley R."/>
            <person name="Guruge J."/>
            <person name="Turnbaugh P.J."/>
            <person name="Mahowald M."/>
            <person name="Liep D."/>
            <person name="Gordon J."/>
        </authorList>
    </citation>
    <scope>NUCLEOTIDE SEQUENCE [LARGE SCALE GENOMIC DNA]</scope>
    <source>
        <strain evidence="7 8">ATCC 29149</strain>
    </source>
</reference>
<comment type="caution">
    <text evidence="7">The sequence shown here is derived from an EMBL/GenBank/DDBJ whole genome shotgun (WGS) entry which is preliminary data.</text>
</comment>
<evidence type="ECO:0000259" key="6">
    <source>
        <dbReference type="Pfam" id="PF00155"/>
    </source>
</evidence>
<dbReference type="Pfam" id="PF00155">
    <property type="entry name" value="Aminotran_1_2"/>
    <property type="match status" value="1"/>
</dbReference>
<dbReference type="PaxDb" id="411470-RUMGNA_00332"/>